<dbReference type="AlphaFoldDB" id="A0A9E7A571"/>
<name>A0A9E7A571_9HYPH</name>
<keyword evidence="1" id="KW-0732">Signal</keyword>
<reference evidence="3" key="1">
    <citation type="submission" date="2021-09" db="EMBL/GenBank/DDBJ databases">
        <title>Network and meta-omics reveal the key degrader and cooperation patterns in an efficient 1,4-dioxane-degrading microbial community.</title>
        <authorList>
            <person name="Dai C."/>
        </authorList>
    </citation>
    <scope>NUCLEOTIDE SEQUENCE</scope>
    <source>
        <strain evidence="3">ZM13</strain>
    </source>
</reference>
<evidence type="ECO:0000313" key="4">
    <source>
        <dbReference type="Proteomes" id="UP000831684"/>
    </source>
</evidence>
<dbReference type="Gene3D" id="1.20.1260.10">
    <property type="match status" value="1"/>
</dbReference>
<gene>
    <name evidence="3" type="ORF">K9D25_19635</name>
</gene>
<dbReference type="EMBL" id="CP083239">
    <property type="protein sequence ID" value="UOK70894.1"/>
    <property type="molecule type" value="Genomic_DNA"/>
</dbReference>
<dbReference type="InterPro" id="IPR012347">
    <property type="entry name" value="Ferritin-like"/>
</dbReference>
<feature type="signal peptide" evidence="1">
    <location>
        <begin position="1"/>
        <end position="24"/>
    </location>
</feature>
<feature type="domain" description="DUF4142" evidence="2">
    <location>
        <begin position="42"/>
        <end position="178"/>
    </location>
</feature>
<proteinExistence type="predicted"/>
<dbReference type="Proteomes" id="UP000831684">
    <property type="component" value="Chromosome"/>
</dbReference>
<dbReference type="KEGG" id="apol:K9D25_19635"/>
<organism evidence="3 4">
    <name type="scientific">Ancylobacter polymorphus</name>
    <dbReference type="NCBI Taxonomy" id="223390"/>
    <lineage>
        <taxon>Bacteria</taxon>
        <taxon>Pseudomonadati</taxon>
        <taxon>Pseudomonadota</taxon>
        <taxon>Alphaproteobacteria</taxon>
        <taxon>Hyphomicrobiales</taxon>
        <taxon>Xanthobacteraceae</taxon>
        <taxon>Ancylobacter</taxon>
    </lineage>
</organism>
<protein>
    <submittedName>
        <fullName evidence="3">DUF4142 domain-containing protein</fullName>
    </submittedName>
</protein>
<evidence type="ECO:0000256" key="1">
    <source>
        <dbReference type="SAM" id="SignalP"/>
    </source>
</evidence>
<dbReference type="Pfam" id="PF13628">
    <property type="entry name" value="DUF4142"/>
    <property type="match status" value="1"/>
</dbReference>
<dbReference type="PANTHER" id="PTHR38593:SF1">
    <property type="entry name" value="BLR2558 PROTEIN"/>
    <property type="match status" value="1"/>
</dbReference>
<dbReference type="RefSeq" id="WP_244377587.1">
    <property type="nucleotide sequence ID" value="NZ_CP083239.1"/>
</dbReference>
<sequence length="180" mass="19323">MKTLKLLTVALITAAPLSVLPAAAQSVGEKTGVNAVLGVSPSTTDFVTQAAVSGMFEIQSSELALERGDAATKAFAQQMITAHRKASEELKGLVTSANINVTLPATLDSAHQETMDDLRKLQGAEFNEEYIDEQVDAHEDAVSLFERYAEGGDNATLKAWAAKMLPELKHHLDMAKKLDK</sequence>
<evidence type="ECO:0000313" key="3">
    <source>
        <dbReference type="EMBL" id="UOK70894.1"/>
    </source>
</evidence>
<evidence type="ECO:0000259" key="2">
    <source>
        <dbReference type="Pfam" id="PF13628"/>
    </source>
</evidence>
<accession>A0A9E7A571</accession>
<dbReference type="InterPro" id="IPR025419">
    <property type="entry name" value="DUF4142"/>
</dbReference>
<dbReference type="PANTHER" id="PTHR38593">
    <property type="entry name" value="BLR2558 PROTEIN"/>
    <property type="match status" value="1"/>
</dbReference>
<feature type="chain" id="PRO_5039569369" evidence="1">
    <location>
        <begin position="25"/>
        <end position="180"/>
    </location>
</feature>